<dbReference type="AlphaFoldDB" id="A0A9X2CHA1"/>
<dbReference type="EMBL" id="JAKILB010000009">
    <property type="protein sequence ID" value="MCL1139816.1"/>
    <property type="molecule type" value="Genomic_DNA"/>
</dbReference>
<evidence type="ECO:0000313" key="2">
    <source>
        <dbReference type="Proteomes" id="UP001139293"/>
    </source>
</evidence>
<protein>
    <recommendedName>
        <fullName evidence="3">DNA repair protein</fullName>
    </recommendedName>
</protein>
<evidence type="ECO:0008006" key="3">
    <source>
        <dbReference type="Google" id="ProtNLM"/>
    </source>
</evidence>
<evidence type="ECO:0000313" key="1">
    <source>
        <dbReference type="EMBL" id="MCL1139816.1"/>
    </source>
</evidence>
<reference evidence="1" key="1">
    <citation type="submission" date="2022-01" db="EMBL/GenBank/DDBJ databases">
        <title>Whole genome-based taxonomy of the Shewanellaceae.</title>
        <authorList>
            <person name="Martin-Rodriguez A.J."/>
        </authorList>
    </citation>
    <scope>NUCLEOTIDE SEQUENCE</scope>
    <source>
        <strain evidence="1">KCTC 23973</strain>
    </source>
</reference>
<organism evidence="1 2">
    <name type="scientific">Shewanella pneumatophori</name>
    <dbReference type="NCBI Taxonomy" id="314092"/>
    <lineage>
        <taxon>Bacteria</taxon>
        <taxon>Pseudomonadati</taxon>
        <taxon>Pseudomonadota</taxon>
        <taxon>Gammaproteobacteria</taxon>
        <taxon>Alteromonadales</taxon>
        <taxon>Shewanellaceae</taxon>
        <taxon>Shewanella</taxon>
    </lineage>
</organism>
<keyword evidence="2" id="KW-1185">Reference proteome</keyword>
<dbReference type="RefSeq" id="WP_248950908.1">
    <property type="nucleotide sequence ID" value="NZ_JAKILB010000009.1"/>
</dbReference>
<name>A0A9X2CHA1_9GAMM</name>
<dbReference type="Proteomes" id="UP001139293">
    <property type="component" value="Unassembled WGS sequence"/>
</dbReference>
<sequence>MILISVLVLIGVLLLLVIGISIIQQQKARVEAERRTELARHRAIIDETEEVLSNTGLIPCSSSIILVLYKRVEEALNGALPLAATQSNDYQRRLIDLQAQIQSLQSSPKTAPPVEQFRLPDNDRQVLTLVQTLKKMKAILRAEHNKGKVEPSIFSEEELRIDSLQLRINVDSMLARGRAACFMKQYGSAKQMVTKALGTLHTIKSQTPNDPFIARKVEEAKAMLEEVTGAQRNAQPTIVKSKSDDDDIDVLFQPKRKW</sequence>
<proteinExistence type="predicted"/>
<accession>A0A9X2CHA1</accession>
<gene>
    <name evidence="1" type="ORF">L2740_14810</name>
</gene>
<comment type="caution">
    <text evidence="1">The sequence shown here is derived from an EMBL/GenBank/DDBJ whole genome shotgun (WGS) entry which is preliminary data.</text>
</comment>